<dbReference type="InterPro" id="IPR001138">
    <property type="entry name" value="Zn2Cys6_DnaBD"/>
</dbReference>
<sequence length="574" mass="65932">MKKKRTRASHPKVRTGCHTCKIRRVKCDERRPECQKCTSTGRKCEGYQNNREWIVIVAPPVPMTDGFEDDRSRRHFDYFRSHAVYELSWFFDGGQWGNLVLKESHSSSAVRHAVIALACSHEDFRDHSIVISQAPQYAFAAQNYSRAIRHLIKETSDSAQESRMRALICGLLFISIEILRGNHVAALSHLMACLNIVKEAQARMGVSSLTSGTHALEHDRHDSEAHLREEIIPMFARLDVQSSFVLGRKTQTSSLFPPIWEPCSQTARASNPIQVEEPPITGFATIIQACNTILQTANRIHRFTSYYSDLYRQQLVRPIPLEVLTEKAILYDELMQWEKGIKPLIDSCETRRDWGKLTLMRIHNRTALTLLESCLHVEEMHLDNFAWVFEDIVNYTADLHNIISRHPYPNDDGSSSDSESSATPEPDRSSVSGSLHSRPIGTRCPLKHRDTRCFFLLDNGVIFSLFWAALKARDGLLRRRAVSLLEQSSQEGIWIGPIQAAIARRVIEIEEERPYQQYPPSEHMKKAKDIPEYIRVHGVHTEIDKLRRRAKIITMQRLQGDEGDWSKIMDWVSW</sequence>
<dbReference type="AlphaFoldDB" id="A0A6A6T3M7"/>
<feature type="compositionally biased region" description="Low complexity" evidence="7">
    <location>
        <begin position="411"/>
        <end position="421"/>
    </location>
</feature>
<keyword evidence="5" id="KW-0804">Transcription</keyword>
<reference evidence="9" key="1">
    <citation type="journal article" date="2020" name="Stud. Mycol.">
        <title>101 Dothideomycetes genomes: a test case for predicting lifestyles and emergence of pathogens.</title>
        <authorList>
            <person name="Haridas S."/>
            <person name="Albert R."/>
            <person name="Binder M."/>
            <person name="Bloem J."/>
            <person name="Labutti K."/>
            <person name="Salamov A."/>
            <person name="Andreopoulos B."/>
            <person name="Baker S."/>
            <person name="Barry K."/>
            <person name="Bills G."/>
            <person name="Bluhm B."/>
            <person name="Cannon C."/>
            <person name="Castanera R."/>
            <person name="Culley D."/>
            <person name="Daum C."/>
            <person name="Ezra D."/>
            <person name="Gonzalez J."/>
            <person name="Henrissat B."/>
            <person name="Kuo A."/>
            <person name="Liang C."/>
            <person name="Lipzen A."/>
            <person name="Lutzoni F."/>
            <person name="Magnuson J."/>
            <person name="Mondo S."/>
            <person name="Nolan M."/>
            <person name="Ohm R."/>
            <person name="Pangilinan J."/>
            <person name="Park H.-J."/>
            <person name="Ramirez L."/>
            <person name="Alfaro M."/>
            <person name="Sun H."/>
            <person name="Tritt A."/>
            <person name="Yoshinaga Y."/>
            <person name="Zwiers L.-H."/>
            <person name="Turgeon B."/>
            <person name="Goodwin S."/>
            <person name="Spatafora J."/>
            <person name="Crous P."/>
            <person name="Grigoriev I."/>
        </authorList>
    </citation>
    <scope>NUCLEOTIDE SEQUENCE</scope>
    <source>
        <strain evidence="9">CBS 122681</strain>
    </source>
</reference>
<dbReference type="PANTHER" id="PTHR36206">
    <property type="entry name" value="ASPERCRYPTIN BIOSYNTHESIS CLUSTER-SPECIFIC TRANSCRIPTION REGULATOR ATNN-RELATED"/>
    <property type="match status" value="1"/>
</dbReference>
<keyword evidence="10" id="KW-1185">Reference proteome</keyword>
<dbReference type="EMBL" id="MU004373">
    <property type="protein sequence ID" value="KAF2653917.1"/>
    <property type="molecule type" value="Genomic_DNA"/>
</dbReference>
<dbReference type="SUPFAM" id="SSF57701">
    <property type="entry name" value="Zn2/Cys6 DNA-binding domain"/>
    <property type="match status" value="1"/>
</dbReference>
<evidence type="ECO:0000313" key="10">
    <source>
        <dbReference type="Proteomes" id="UP000799324"/>
    </source>
</evidence>
<dbReference type="GO" id="GO:0003677">
    <property type="term" value="F:DNA binding"/>
    <property type="evidence" value="ECO:0007669"/>
    <property type="project" value="UniProtKB-KW"/>
</dbReference>
<feature type="domain" description="Zn(2)-C6 fungal-type" evidence="8">
    <location>
        <begin position="16"/>
        <end position="44"/>
    </location>
</feature>
<evidence type="ECO:0000256" key="6">
    <source>
        <dbReference type="ARBA" id="ARBA00023242"/>
    </source>
</evidence>
<keyword evidence="3" id="KW-0805">Transcription regulation</keyword>
<evidence type="ECO:0000259" key="8">
    <source>
        <dbReference type="PROSITE" id="PS50048"/>
    </source>
</evidence>
<keyword evidence="4" id="KW-0238">DNA-binding</keyword>
<dbReference type="PROSITE" id="PS50048">
    <property type="entry name" value="ZN2_CY6_FUNGAL_2"/>
    <property type="match status" value="1"/>
</dbReference>
<dbReference type="Gene3D" id="4.10.240.10">
    <property type="entry name" value="Zn(2)-C6 fungal-type DNA-binding domain"/>
    <property type="match status" value="1"/>
</dbReference>
<dbReference type="InterPro" id="IPR021858">
    <property type="entry name" value="Fun_TF"/>
</dbReference>
<dbReference type="PANTHER" id="PTHR36206:SF12">
    <property type="entry name" value="ASPERCRYPTIN BIOSYNTHESIS CLUSTER-SPECIFIC TRANSCRIPTION REGULATOR ATNN-RELATED"/>
    <property type="match status" value="1"/>
</dbReference>
<dbReference type="InterPro" id="IPR036864">
    <property type="entry name" value="Zn2-C6_fun-type_DNA-bd_sf"/>
</dbReference>
<dbReference type="PROSITE" id="PS00463">
    <property type="entry name" value="ZN2_CY6_FUNGAL_1"/>
    <property type="match status" value="1"/>
</dbReference>
<keyword evidence="2" id="KW-0862">Zinc</keyword>
<dbReference type="Proteomes" id="UP000799324">
    <property type="component" value="Unassembled WGS sequence"/>
</dbReference>
<dbReference type="OrthoDB" id="2593732at2759"/>
<dbReference type="GO" id="GO:0000981">
    <property type="term" value="F:DNA-binding transcription factor activity, RNA polymerase II-specific"/>
    <property type="evidence" value="ECO:0007669"/>
    <property type="project" value="InterPro"/>
</dbReference>
<evidence type="ECO:0000256" key="4">
    <source>
        <dbReference type="ARBA" id="ARBA00023125"/>
    </source>
</evidence>
<feature type="region of interest" description="Disordered" evidence="7">
    <location>
        <begin position="407"/>
        <end position="438"/>
    </location>
</feature>
<proteinExistence type="predicted"/>
<name>A0A6A6T3M7_9PLEO</name>
<dbReference type="Pfam" id="PF00172">
    <property type="entry name" value="Zn_clus"/>
    <property type="match status" value="1"/>
</dbReference>
<keyword evidence="6" id="KW-0539">Nucleus</keyword>
<evidence type="ECO:0000256" key="7">
    <source>
        <dbReference type="SAM" id="MobiDB-lite"/>
    </source>
</evidence>
<evidence type="ECO:0000256" key="3">
    <source>
        <dbReference type="ARBA" id="ARBA00023015"/>
    </source>
</evidence>
<gene>
    <name evidence="9" type="ORF">K491DRAFT_694335</name>
</gene>
<protein>
    <recommendedName>
        <fullName evidence="8">Zn(2)-C6 fungal-type domain-containing protein</fullName>
    </recommendedName>
</protein>
<evidence type="ECO:0000256" key="2">
    <source>
        <dbReference type="ARBA" id="ARBA00022833"/>
    </source>
</evidence>
<dbReference type="GO" id="GO:0008270">
    <property type="term" value="F:zinc ion binding"/>
    <property type="evidence" value="ECO:0007669"/>
    <property type="project" value="InterPro"/>
</dbReference>
<dbReference type="Pfam" id="PF11951">
    <property type="entry name" value="Fungal_trans_2"/>
    <property type="match status" value="1"/>
</dbReference>
<evidence type="ECO:0000313" key="9">
    <source>
        <dbReference type="EMBL" id="KAF2653917.1"/>
    </source>
</evidence>
<organism evidence="9 10">
    <name type="scientific">Lophiostoma macrostomum CBS 122681</name>
    <dbReference type="NCBI Taxonomy" id="1314788"/>
    <lineage>
        <taxon>Eukaryota</taxon>
        <taxon>Fungi</taxon>
        <taxon>Dikarya</taxon>
        <taxon>Ascomycota</taxon>
        <taxon>Pezizomycotina</taxon>
        <taxon>Dothideomycetes</taxon>
        <taxon>Pleosporomycetidae</taxon>
        <taxon>Pleosporales</taxon>
        <taxon>Lophiostomataceae</taxon>
        <taxon>Lophiostoma</taxon>
    </lineage>
</organism>
<dbReference type="InterPro" id="IPR052360">
    <property type="entry name" value="Transcr_Regulatory_Proteins"/>
</dbReference>
<accession>A0A6A6T3M7</accession>
<keyword evidence="1" id="KW-0479">Metal-binding</keyword>
<dbReference type="SMART" id="SM00066">
    <property type="entry name" value="GAL4"/>
    <property type="match status" value="1"/>
</dbReference>
<evidence type="ECO:0000256" key="1">
    <source>
        <dbReference type="ARBA" id="ARBA00022723"/>
    </source>
</evidence>
<evidence type="ECO:0000256" key="5">
    <source>
        <dbReference type="ARBA" id="ARBA00023163"/>
    </source>
</evidence>